<evidence type="ECO:0000313" key="6">
    <source>
        <dbReference type="EMBL" id="GID12476.1"/>
    </source>
</evidence>
<dbReference type="AlphaFoldDB" id="A0A8J3IYP2"/>
<dbReference type="GO" id="GO:0016709">
    <property type="term" value="F:oxidoreductase activity, acting on paired donors, with incorporation or reduction of molecular oxygen, NAD(P)H as one donor, and incorporation of one atom of oxygen"/>
    <property type="evidence" value="ECO:0007669"/>
    <property type="project" value="UniProtKB-ARBA"/>
</dbReference>
<name>A0A8J3IYP2_9ACTN</name>
<protein>
    <submittedName>
        <fullName evidence="6">FAD-dependent oxidoreductase</fullName>
    </submittedName>
</protein>
<dbReference type="Gene3D" id="3.30.9.10">
    <property type="entry name" value="D-Amino Acid Oxidase, subunit A, domain 2"/>
    <property type="match status" value="1"/>
</dbReference>
<organism evidence="6 7">
    <name type="scientific">Actinocatenispora rupis</name>
    <dbReference type="NCBI Taxonomy" id="519421"/>
    <lineage>
        <taxon>Bacteria</taxon>
        <taxon>Bacillati</taxon>
        <taxon>Actinomycetota</taxon>
        <taxon>Actinomycetes</taxon>
        <taxon>Micromonosporales</taxon>
        <taxon>Micromonosporaceae</taxon>
        <taxon>Actinocatenispora</taxon>
    </lineage>
</organism>
<sequence length="521" mass="55032">MTADPEVLVVGGGLCGLSTALFLAHHGVRVLLVERHPALLSHPRQRSVNVRVMELYRQVGLADAIRAARADFVTAGEYVVVRARTLAEEYRPVGHQGDVAAAEDASPCRGTPIDQDRVEALVCARARELGARIEFGTALVELAEDPDGVTALLSTGATTRRVRARYLVAADGADGGIRATIGIPRATYGPAFDLLTLLVHADLRPALAGRTVHMAHLDLPRPRTYLMALDRDGTRWVFGTADDPTRGEPDDRACAELVRAAAGLPDAPVRLLPQIAGTDRRLLRFRVGAALAEKYRAGRVFLVGDAAHLMPPTGGFGGATGVAEAHNLAWKLAWVLRGRAGGDLLDSYHDERHPVALFTLRQALVRAADRFDTGTPGELVDRSTVLLGPRYDSAAVRGGGPDPVPVGDLSGAPGSRAPHVPLPGDRSTLDLYGTRFVLLAGAGADGWARAGRRHGVSTYRFGPDLPDAAARHGIGPLGALLVRPDGYVAWRSPGPSADPDGTLAAVLATILAVPERAGSAR</sequence>
<reference evidence="6" key="1">
    <citation type="submission" date="2021-01" db="EMBL/GenBank/DDBJ databases">
        <title>Whole genome shotgun sequence of Actinocatenispora rupis NBRC 107355.</title>
        <authorList>
            <person name="Komaki H."/>
            <person name="Tamura T."/>
        </authorList>
    </citation>
    <scope>NUCLEOTIDE SEQUENCE</scope>
    <source>
        <strain evidence="6">NBRC 107355</strain>
    </source>
</reference>
<dbReference type="Gene3D" id="3.50.50.60">
    <property type="entry name" value="FAD/NAD(P)-binding domain"/>
    <property type="match status" value="1"/>
</dbReference>
<keyword evidence="3" id="KW-0274">FAD</keyword>
<dbReference type="InterPro" id="IPR002938">
    <property type="entry name" value="FAD-bd"/>
</dbReference>
<proteinExistence type="predicted"/>
<dbReference type="PANTHER" id="PTHR43004:SF19">
    <property type="entry name" value="BINDING MONOOXYGENASE, PUTATIVE (JCVI)-RELATED"/>
    <property type="match status" value="1"/>
</dbReference>
<dbReference type="PRINTS" id="PR00420">
    <property type="entry name" value="RNGMNOXGNASE"/>
</dbReference>
<comment type="caution">
    <text evidence="6">The sequence shown here is derived from an EMBL/GenBank/DDBJ whole genome shotgun (WGS) entry which is preliminary data.</text>
</comment>
<dbReference type="GO" id="GO:0071949">
    <property type="term" value="F:FAD binding"/>
    <property type="evidence" value="ECO:0007669"/>
    <property type="project" value="InterPro"/>
</dbReference>
<dbReference type="InterPro" id="IPR050641">
    <property type="entry name" value="RIFMO-like"/>
</dbReference>
<dbReference type="PANTHER" id="PTHR43004">
    <property type="entry name" value="TRK SYSTEM POTASSIUM UPTAKE PROTEIN"/>
    <property type="match status" value="1"/>
</dbReference>
<keyword evidence="7" id="KW-1185">Reference proteome</keyword>
<dbReference type="Pfam" id="PF01494">
    <property type="entry name" value="FAD_binding_3"/>
    <property type="match status" value="1"/>
</dbReference>
<dbReference type="EMBL" id="BOMB01000019">
    <property type="protein sequence ID" value="GID12476.1"/>
    <property type="molecule type" value="Genomic_DNA"/>
</dbReference>
<comment type="cofactor">
    <cofactor evidence="1">
        <name>FAD</name>
        <dbReference type="ChEBI" id="CHEBI:57692"/>
    </cofactor>
</comment>
<evidence type="ECO:0000256" key="2">
    <source>
        <dbReference type="ARBA" id="ARBA00022630"/>
    </source>
</evidence>
<evidence type="ECO:0000256" key="1">
    <source>
        <dbReference type="ARBA" id="ARBA00001974"/>
    </source>
</evidence>
<feature type="region of interest" description="Disordered" evidence="4">
    <location>
        <begin position="397"/>
        <end position="422"/>
    </location>
</feature>
<gene>
    <name evidence="6" type="ORF">Aru02nite_33650</name>
</gene>
<dbReference type="Proteomes" id="UP000612808">
    <property type="component" value="Unassembled WGS sequence"/>
</dbReference>
<evidence type="ECO:0000259" key="5">
    <source>
        <dbReference type="Pfam" id="PF01494"/>
    </source>
</evidence>
<dbReference type="InterPro" id="IPR036188">
    <property type="entry name" value="FAD/NAD-bd_sf"/>
</dbReference>
<dbReference type="Pfam" id="PF21274">
    <property type="entry name" value="Rng_hyd_C"/>
    <property type="match status" value="1"/>
</dbReference>
<evidence type="ECO:0000256" key="3">
    <source>
        <dbReference type="ARBA" id="ARBA00022827"/>
    </source>
</evidence>
<feature type="domain" description="FAD-binding" evidence="5">
    <location>
        <begin position="6"/>
        <end position="357"/>
    </location>
</feature>
<accession>A0A8J3IYP2</accession>
<dbReference type="SUPFAM" id="SSF51905">
    <property type="entry name" value="FAD/NAD(P)-binding domain"/>
    <property type="match status" value="1"/>
</dbReference>
<dbReference type="Gene3D" id="3.40.30.120">
    <property type="match status" value="1"/>
</dbReference>
<evidence type="ECO:0000313" key="7">
    <source>
        <dbReference type="Proteomes" id="UP000612808"/>
    </source>
</evidence>
<keyword evidence="2" id="KW-0285">Flavoprotein</keyword>
<evidence type="ECO:0000256" key="4">
    <source>
        <dbReference type="SAM" id="MobiDB-lite"/>
    </source>
</evidence>